<dbReference type="Proteomes" id="UP000009170">
    <property type="component" value="Unassembled WGS sequence"/>
</dbReference>
<feature type="region of interest" description="Disordered" evidence="1">
    <location>
        <begin position="1"/>
        <end position="53"/>
    </location>
</feature>
<dbReference type="InParanoid" id="A0A090N485"/>
<evidence type="ECO:0000256" key="1">
    <source>
        <dbReference type="SAM" id="MobiDB-lite"/>
    </source>
</evidence>
<evidence type="ECO:0000313" key="2">
    <source>
        <dbReference type="EMBL" id="CEF99428.1"/>
    </source>
</evidence>
<accession>A0A090N485</accession>
<dbReference type="AlphaFoldDB" id="A0A090N485"/>
<reference evidence="3" key="1">
    <citation type="journal article" date="2006" name="Proc. Natl. Acad. Sci. U.S.A.">
        <title>Genome analysis of the smallest free-living eukaryote Ostreococcus tauri unveils many unique features.</title>
        <authorList>
            <person name="Derelle E."/>
            <person name="Ferraz C."/>
            <person name="Rombauts S."/>
            <person name="Rouze P."/>
            <person name="Worden A.Z."/>
            <person name="Robbens S."/>
            <person name="Partensky F."/>
            <person name="Degroeve S."/>
            <person name="Echeynie S."/>
            <person name="Cooke R."/>
            <person name="Saeys Y."/>
            <person name="Wuyts J."/>
            <person name="Jabbari K."/>
            <person name="Bowler C."/>
            <person name="Panaud O."/>
            <person name="Piegu B."/>
            <person name="Ball S.G."/>
            <person name="Ral J.-P."/>
            <person name="Bouget F.-Y."/>
            <person name="Piganeau G."/>
            <person name="De Baets B."/>
            <person name="Picard A."/>
            <person name="Delseny M."/>
            <person name="Demaille J."/>
            <person name="Van de Peer Y."/>
            <person name="Moreau H."/>
        </authorList>
    </citation>
    <scope>NUCLEOTIDE SEQUENCE [LARGE SCALE GENOMIC DNA]</scope>
    <source>
        <strain evidence="3">OTTH 0595 / CCAP 157/2 / RCC745</strain>
    </source>
</reference>
<dbReference type="EMBL" id="CAID01000010">
    <property type="protein sequence ID" value="CEF99428.1"/>
    <property type="molecule type" value="Genomic_DNA"/>
</dbReference>
<feature type="compositionally biased region" description="Basic and acidic residues" evidence="1">
    <location>
        <begin position="35"/>
        <end position="53"/>
    </location>
</feature>
<protein>
    <submittedName>
        <fullName evidence="2">Unnamed product</fullName>
    </submittedName>
</protein>
<comment type="caution">
    <text evidence="2">The sequence shown here is derived from an EMBL/GenBank/DDBJ whole genome shotgun (WGS) entry which is preliminary data.</text>
</comment>
<keyword evidence="3" id="KW-1185">Reference proteome</keyword>
<dbReference type="GeneID" id="9832030"/>
<gene>
    <name evidence="2" type="ORF">OT_ostta10g02600</name>
</gene>
<sequence length="150" mass="16383">MPSERRPTAVLADASNAQSLARSSARKRAPQSVEKSAKSDVVHSGENDTTRVADGDAANANVFASIDDIVKEINDMAERECAKMVELGEAECEKLATEHAARWRSMPKRVKEAPLTEFADDLKRDGSEEAMAELIEVNKVLATIDETLVR</sequence>
<evidence type="ECO:0000313" key="3">
    <source>
        <dbReference type="Proteomes" id="UP000009170"/>
    </source>
</evidence>
<dbReference type="RefSeq" id="XP_003081696.2">
    <property type="nucleotide sequence ID" value="XM_003081648.2"/>
</dbReference>
<organism evidence="2 3">
    <name type="scientific">Ostreococcus tauri</name>
    <name type="common">Marine green alga</name>
    <dbReference type="NCBI Taxonomy" id="70448"/>
    <lineage>
        <taxon>Eukaryota</taxon>
        <taxon>Viridiplantae</taxon>
        <taxon>Chlorophyta</taxon>
        <taxon>Mamiellophyceae</taxon>
        <taxon>Mamiellales</taxon>
        <taxon>Bathycoccaceae</taxon>
        <taxon>Ostreococcus</taxon>
    </lineage>
</organism>
<name>A0A090N485_OSTTA</name>
<reference evidence="2 3" key="2">
    <citation type="journal article" date="2014" name="BMC Genomics">
        <title>An improved genome of the model marine alga Ostreococcus tauri unfolds by assessing Illumina de novo assemblies.</title>
        <authorList>
            <person name="Blanc-Mathieu R."/>
            <person name="Verhelst B."/>
            <person name="Derelle E."/>
            <person name="Rombauts S."/>
            <person name="Bouget F.Y."/>
            <person name="Carre I."/>
            <person name="Chateau A."/>
            <person name="Eyre-Walker A."/>
            <person name="Grimsley N."/>
            <person name="Moreau H."/>
            <person name="Piegu B."/>
            <person name="Rivals E."/>
            <person name="Schackwitz W."/>
            <person name="Van de Peer Y."/>
            <person name="Piganeau G."/>
        </authorList>
    </citation>
    <scope>NUCLEOTIDE SEQUENCE [LARGE SCALE GENOMIC DNA]</scope>
    <source>
        <strain evidence="3">OTTH 0595 / CCAP 157/2 / RCC745</strain>
    </source>
</reference>
<proteinExistence type="predicted"/>
<dbReference type="KEGG" id="ota:OT_ostta10g02600"/>